<dbReference type="EMBL" id="JASZZN010000142">
    <property type="protein sequence ID" value="MDM4019559.1"/>
    <property type="molecule type" value="Genomic_DNA"/>
</dbReference>
<dbReference type="RefSeq" id="WP_289167681.1">
    <property type="nucleotide sequence ID" value="NZ_JASZZN010000142.1"/>
</dbReference>
<accession>A0ABT7PSS9</accession>
<gene>
    <name evidence="1" type="ORF">QTN89_29165</name>
</gene>
<comment type="caution">
    <text evidence="1">The sequence shown here is derived from an EMBL/GenBank/DDBJ whole genome shotgun (WGS) entry which is preliminary data.</text>
</comment>
<evidence type="ECO:0000313" key="1">
    <source>
        <dbReference type="EMBL" id="MDM4019559.1"/>
    </source>
</evidence>
<protein>
    <submittedName>
        <fullName evidence="1">Uncharacterized protein</fullName>
    </submittedName>
</protein>
<proteinExistence type="predicted"/>
<organism evidence="1 2">
    <name type="scientific">Roseiconus lacunae</name>
    <dbReference type="NCBI Taxonomy" id="2605694"/>
    <lineage>
        <taxon>Bacteria</taxon>
        <taxon>Pseudomonadati</taxon>
        <taxon>Planctomycetota</taxon>
        <taxon>Planctomycetia</taxon>
        <taxon>Pirellulales</taxon>
        <taxon>Pirellulaceae</taxon>
        <taxon>Roseiconus</taxon>
    </lineage>
</organism>
<reference evidence="1 2" key="1">
    <citation type="submission" date="2023-06" db="EMBL/GenBank/DDBJ databases">
        <title>Roseiconus lacunae JC819 isolated from Gulf of Mannar region, Tamil Nadu.</title>
        <authorList>
            <person name="Pk S."/>
            <person name="Ch S."/>
            <person name="Ch V.R."/>
        </authorList>
    </citation>
    <scope>NUCLEOTIDE SEQUENCE [LARGE SCALE GENOMIC DNA]</scope>
    <source>
        <strain evidence="1 2">JC819</strain>
    </source>
</reference>
<name>A0ABT7PSS9_9BACT</name>
<sequence>MPESRWTNKDFDNAASAFRSRWRDALAALNVSTIRLCDLVRLADPEFRCDWDAVECLPNLESKLQRFHERFLAYPATSDLDSPYRCLSDILAHGGVIYGEHGIIDIHSSDGTVIGGFSMRSLASVKTDPPKSG</sequence>
<dbReference type="Proteomes" id="UP001239462">
    <property type="component" value="Unassembled WGS sequence"/>
</dbReference>
<keyword evidence="2" id="KW-1185">Reference proteome</keyword>
<evidence type="ECO:0000313" key="2">
    <source>
        <dbReference type="Proteomes" id="UP001239462"/>
    </source>
</evidence>